<sequence length="434" mass="45524">MSALLIAAPRSGSGKTIVTLGLMAALMRRGFKVRGAKSGPDYIDPAFHQAATGLPSLNLDCWAMAPGLLKSLARESVDKTDILLIEASMGLFDGVTSPDGRSGSGADLAKILGLPVLLVLDVSGQSTTAAAVALGLAKFDPAVRVAGVILNRVASDRHLAQVSEAMARIGMPVVGAVRRNNEITVPERHLGLVQAQEQGDLPGLLDRLADHIEAGVDLDAVQALAGIPDTNGADTSFLPPPGQRIAVALDTAFSFFYAHHDLTWRQSGAEILPFSPLADQAPDPSADVCWLPGGYPELHAGRLAAADKFRDGLLKFAQTKPVHGECGGYMALGEALQDADGTWHPMLGLLGHKTSFKTRKLNLGYRLAEVLVDSPFGASGSRITGHEFHYATVESRGGDEAFCRLSDAAGKDLGLAGSRRGSVSGTFFHAIARA</sequence>
<dbReference type="InterPro" id="IPR029062">
    <property type="entry name" value="Class_I_gatase-like"/>
</dbReference>
<keyword evidence="5 9" id="KW-0547">Nucleotide-binding</keyword>
<gene>
    <name evidence="9" type="primary">cbiA</name>
    <name evidence="12" type="ORF">ACFSM5_13460</name>
</gene>
<dbReference type="Gene3D" id="3.40.50.880">
    <property type="match status" value="1"/>
</dbReference>
<comment type="caution">
    <text evidence="12">The sequence shown here is derived from an EMBL/GenBank/DDBJ whole genome shotgun (WGS) entry which is preliminary data.</text>
</comment>
<dbReference type="EC" id="6.3.5.11" evidence="9"/>
<dbReference type="PANTHER" id="PTHR43873">
    <property type="entry name" value="COBYRINATE A,C-DIAMIDE SYNTHASE"/>
    <property type="match status" value="1"/>
</dbReference>
<dbReference type="NCBIfam" id="TIGR00379">
    <property type="entry name" value="cobB"/>
    <property type="match status" value="1"/>
</dbReference>
<comment type="similarity">
    <text evidence="9">Belongs to the CobB/CbiA family.</text>
</comment>
<keyword evidence="7 9" id="KW-0460">Magnesium</keyword>
<dbReference type="Pfam" id="PF01656">
    <property type="entry name" value="CbiA"/>
    <property type="match status" value="1"/>
</dbReference>
<feature type="active site" description="Nucleophile" evidence="9">
    <location>
        <position position="326"/>
    </location>
</feature>
<evidence type="ECO:0000313" key="13">
    <source>
        <dbReference type="Proteomes" id="UP001597295"/>
    </source>
</evidence>
<comment type="catalytic activity">
    <reaction evidence="9">
        <text>cob(II)yrinate + 2 L-glutamine + 2 ATP + 2 H2O = cob(II)yrinate a,c diamide + 2 L-glutamate + 2 ADP + 2 phosphate + 2 H(+)</text>
        <dbReference type="Rhea" id="RHEA:26289"/>
        <dbReference type="ChEBI" id="CHEBI:15377"/>
        <dbReference type="ChEBI" id="CHEBI:15378"/>
        <dbReference type="ChEBI" id="CHEBI:29985"/>
        <dbReference type="ChEBI" id="CHEBI:30616"/>
        <dbReference type="ChEBI" id="CHEBI:43474"/>
        <dbReference type="ChEBI" id="CHEBI:58359"/>
        <dbReference type="ChEBI" id="CHEBI:58537"/>
        <dbReference type="ChEBI" id="CHEBI:58894"/>
        <dbReference type="ChEBI" id="CHEBI:456216"/>
        <dbReference type="EC" id="6.3.5.11"/>
    </reaction>
</comment>
<dbReference type="PROSITE" id="PS51274">
    <property type="entry name" value="GATASE_COBBQ"/>
    <property type="match status" value="1"/>
</dbReference>
<dbReference type="HAMAP" id="MF_00027">
    <property type="entry name" value="CobB_CbiA"/>
    <property type="match status" value="1"/>
</dbReference>
<evidence type="ECO:0000256" key="1">
    <source>
        <dbReference type="ARBA" id="ARBA00001946"/>
    </source>
</evidence>
<evidence type="ECO:0000256" key="8">
    <source>
        <dbReference type="ARBA" id="ARBA00022962"/>
    </source>
</evidence>
<dbReference type="InterPro" id="IPR002586">
    <property type="entry name" value="CobQ/CobB/MinD/ParA_Nub-bd_dom"/>
</dbReference>
<keyword evidence="4 9" id="KW-0436">Ligase</keyword>
<comment type="cofactor">
    <cofactor evidence="1 9">
        <name>Mg(2+)</name>
        <dbReference type="ChEBI" id="CHEBI:18420"/>
    </cofactor>
</comment>
<feature type="domain" description="CobB/CobQ-like glutamine amidotransferase" evidence="11">
    <location>
        <begin position="244"/>
        <end position="432"/>
    </location>
</feature>
<dbReference type="EMBL" id="JBHUIP010000012">
    <property type="protein sequence ID" value="MFD2263904.1"/>
    <property type="molecule type" value="Genomic_DNA"/>
</dbReference>
<dbReference type="NCBIfam" id="NF002204">
    <property type="entry name" value="PRK01077.1"/>
    <property type="match status" value="1"/>
</dbReference>
<keyword evidence="6 9" id="KW-0067">ATP-binding</keyword>
<dbReference type="PANTHER" id="PTHR43873:SF1">
    <property type="entry name" value="COBYRINATE A,C-DIAMIDE SYNTHASE"/>
    <property type="match status" value="1"/>
</dbReference>
<dbReference type="SUPFAM" id="SSF52540">
    <property type="entry name" value="P-loop containing nucleoside triphosphate hydrolases"/>
    <property type="match status" value="1"/>
</dbReference>
<evidence type="ECO:0000256" key="6">
    <source>
        <dbReference type="ARBA" id="ARBA00022840"/>
    </source>
</evidence>
<evidence type="ECO:0000259" key="10">
    <source>
        <dbReference type="Pfam" id="PF01656"/>
    </source>
</evidence>
<evidence type="ECO:0000256" key="2">
    <source>
        <dbReference type="ARBA" id="ARBA00006205"/>
    </source>
</evidence>
<keyword evidence="13" id="KW-1185">Reference proteome</keyword>
<proteinExistence type="inferred from homology"/>
<dbReference type="Gene3D" id="3.40.50.300">
    <property type="entry name" value="P-loop containing nucleotide triphosphate hydrolases"/>
    <property type="match status" value="1"/>
</dbReference>
<dbReference type="InterPro" id="IPR027417">
    <property type="entry name" value="P-loop_NTPase"/>
</dbReference>
<dbReference type="InterPro" id="IPR011698">
    <property type="entry name" value="GATase_3"/>
</dbReference>
<evidence type="ECO:0000259" key="11">
    <source>
        <dbReference type="Pfam" id="PF07685"/>
    </source>
</evidence>
<keyword evidence="8 9" id="KW-0315">Glutamine amidotransferase</keyword>
<dbReference type="SUPFAM" id="SSF52317">
    <property type="entry name" value="Class I glutamine amidotransferase-like"/>
    <property type="match status" value="1"/>
</dbReference>
<dbReference type="Pfam" id="PF07685">
    <property type="entry name" value="GATase_3"/>
    <property type="match status" value="1"/>
</dbReference>
<dbReference type="InterPro" id="IPR004484">
    <property type="entry name" value="CbiA/CobB_synth"/>
</dbReference>
<organism evidence="12 13">
    <name type="scientific">Lacibacterium aquatile</name>
    <dbReference type="NCBI Taxonomy" id="1168082"/>
    <lineage>
        <taxon>Bacteria</taxon>
        <taxon>Pseudomonadati</taxon>
        <taxon>Pseudomonadota</taxon>
        <taxon>Alphaproteobacteria</taxon>
        <taxon>Rhodospirillales</taxon>
        <taxon>Rhodospirillaceae</taxon>
    </lineage>
</organism>
<feature type="domain" description="CobQ/CobB/MinD/ParA nucleotide binding" evidence="10">
    <location>
        <begin position="5"/>
        <end position="190"/>
    </location>
</feature>
<comment type="domain">
    <text evidence="9">Comprises of two domains. The C-terminal domain contains the binding site for glutamine and catalyzes the hydrolysis of this substrate to glutamate and ammonia. The N-terminal domain is anticipated to bind ATP and cobyrinate and catalyzes the ultimate synthesis of the diamide product. The ammonia produced via the glutaminase domain is probably translocated to the adjacent domain via a molecular tunnel, where it reacts with an activated intermediate.</text>
</comment>
<keyword evidence="3 9" id="KW-0169">Cobalamin biosynthesis</keyword>
<evidence type="ECO:0000256" key="7">
    <source>
        <dbReference type="ARBA" id="ARBA00022842"/>
    </source>
</evidence>
<comment type="miscellaneous">
    <text evidence="9">The a and c carboxylates of cobyrinate are activated for nucleophilic attack via formation of a phosphorylated intermediate by ATP. CbiA catalyzes first the amidation of the c-carboxylate, and then that of the a-carboxylate.</text>
</comment>
<comment type="pathway">
    <text evidence="9">Cofactor biosynthesis; adenosylcobalamin biosynthesis; cob(II)yrinate a,c-diamide from sirohydrochlorin (anaerobic route): step 10/10.</text>
</comment>
<evidence type="ECO:0000256" key="4">
    <source>
        <dbReference type="ARBA" id="ARBA00022598"/>
    </source>
</evidence>
<protein>
    <recommendedName>
        <fullName evidence="9">Cobyrinate a,c-diamide synthase</fullName>
        <ecNumber evidence="9">6.3.5.11</ecNumber>
    </recommendedName>
    <alternativeName>
        <fullName evidence="9">Cobyrinic acid a,c-diamide synthetase</fullName>
    </alternativeName>
</protein>
<feature type="site" description="Increases nucleophilicity of active site Cys" evidence="9">
    <location>
        <position position="429"/>
    </location>
</feature>
<accession>A0ABW5DTY4</accession>
<reference evidence="13" key="1">
    <citation type="journal article" date="2019" name="Int. J. Syst. Evol. Microbiol.">
        <title>The Global Catalogue of Microorganisms (GCM) 10K type strain sequencing project: providing services to taxonomists for standard genome sequencing and annotation.</title>
        <authorList>
            <consortium name="The Broad Institute Genomics Platform"/>
            <consortium name="The Broad Institute Genome Sequencing Center for Infectious Disease"/>
            <person name="Wu L."/>
            <person name="Ma J."/>
        </authorList>
    </citation>
    <scope>NUCLEOTIDE SEQUENCE [LARGE SCALE GENOMIC DNA]</scope>
    <source>
        <strain evidence="13">CGMCC 1.19062</strain>
    </source>
</reference>
<evidence type="ECO:0000256" key="3">
    <source>
        <dbReference type="ARBA" id="ARBA00022573"/>
    </source>
</evidence>
<comment type="similarity">
    <text evidence="2">Belongs to the CobB/CobQ family. CobQ subfamily.</text>
</comment>
<evidence type="ECO:0000313" key="12">
    <source>
        <dbReference type="EMBL" id="MFD2263904.1"/>
    </source>
</evidence>
<dbReference type="CDD" id="cd05388">
    <property type="entry name" value="CobB_N"/>
    <property type="match status" value="1"/>
</dbReference>
<name>A0ABW5DTY4_9PROT</name>
<evidence type="ECO:0000256" key="9">
    <source>
        <dbReference type="HAMAP-Rule" id="MF_00027"/>
    </source>
</evidence>
<dbReference type="Proteomes" id="UP001597295">
    <property type="component" value="Unassembled WGS sequence"/>
</dbReference>
<comment type="function">
    <text evidence="9">Catalyzes the ATP-dependent amidation of the two carboxylate groups at positions a and c of cobyrinate, using either L-glutamine or ammonia as the nitrogen source.</text>
</comment>
<dbReference type="RefSeq" id="WP_379876947.1">
    <property type="nucleotide sequence ID" value="NZ_JBHUIP010000012.1"/>
</dbReference>
<evidence type="ECO:0000256" key="5">
    <source>
        <dbReference type="ARBA" id="ARBA00022741"/>
    </source>
</evidence>